<organism evidence="3 4">
    <name type="scientific">Paenibacillus silagei</name>
    <dbReference type="NCBI Taxonomy" id="1670801"/>
    <lineage>
        <taxon>Bacteria</taxon>
        <taxon>Bacillati</taxon>
        <taxon>Bacillota</taxon>
        <taxon>Bacilli</taxon>
        <taxon>Bacillales</taxon>
        <taxon>Paenibacillaceae</taxon>
        <taxon>Paenibacillus</taxon>
    </lineage>
</organism>
<keyword evidence="4" id="KW-1185">Reference proteome</keyword>
<dbReference type="EMBL" id="JAGGLV010000022">
    <property type="protein sequence ID" value="MBP2115012.1"/>
    <property type="molecule type" value="Genomic_DNA"/>
</dbReference>
<dbReference type="Proteomes" id="UP000773462">
    <property type="component" value="Unassembled WGS sequence"/>
</dbReference>
<name>A0ABS4NY78_9BACL</name>
<dbReference type="Pfam" id="PF18952">
    <property type="entry name" value="DUF5696"/>
    <property type="match status" value="1"/>
</dbReference>
<accession>A0ABS4NY78</accession>
<feature type="region of interest" description="Disordered" evidence="1">
    <location>
        <begin position="34"/>
        <end position="66"/>
    </location>
</feature>
<feature type="compositionally biased region" description="Polar residues" evidence="1">
    <location>
        <begin position="47"/>
        <end position="60"/>
    </location>
</feature>
<protein>
    <recommendedName>
        <fullName evidence="5">DUF4855 domain-containing protein</fullName>
    </recommendedName>
</protein>
<dbReference type="InterPro" id="IPR043751">
    <property type="entry name" value="DUF5696"/>
</dbReference>
<feature type="signal peptide" evidence="2">
    <location>
        <begin position="1"/>
        <end position="23"/>
    </location>
</feature>
<keyword evidence="2" id="KW-0732">Signal</keyword>
<proteinExistence type="predicted"/>
<evidence type="ECO:0000313" key="3">
    <source>
        <dbReference type="EMBL" id="MBP2115012.1"/>
    </source>
</evidence>
<feature type="chain" id="PRO_5046738891" description="DUF4855 domain-containing protein" evidence="2">
    <location>
        <begin position="24"/>
        <end position="858"/>
    </location>
</feature>
<evidence type="ECO:0008006" key="5">
    <source>
        <dbReference type="Google" id="ProtNLM"/>
    </source>
</evidence>
<gene>
    <name evidence="3" type="ORF">J2Z70_005197</name>
</gene>
<evidence type="ECO:0000256" key="1">
    <source>
        <dbReference type="SAM" id="MobiDB-lite"/>
    </source>
</evidence>
<sequence>MKKKLTIIAIVLMLSGAAVLPYADLAESAPEAESAVQSEAARPSEAAIQSSAQSVQDTPTPKSPELSADMKEALDNEYLTLYLNQMTTEIAVKDKKSGALWYSNPQDREQDAVATGYNKSKLNVQVELTYYDSKGNLMNYDNYTHSVQSSQFTIEESGDSLNIVYTLGEVKSNIDGIPKYISEERFRTLIIGRLEKDSDKKEIEKRFRYDEPNKRYERRDTSFKGVGLKKVTSLFGQIGYDEAQIAIDKAAYGEEEDGASLVTLPLEYRLDGKLLRVSIPGDKVRYPDNMHIQSLSLLPFFGASGTKDEGYSLVPDGSGSLIHFNNNKLYATPYRTAMYGPDAALTQLGQVQKEETARLPVFGMKVQDRGFLAVIESGDAVAAVEADVSGRLNQYNYVFSSYTLGSLEEVTLTNGWRSSTVKQFQAGIFPGDITVAYSFLDQEEASYSGMAAQYREYLIEHTGMARLEDAEDVPFYLELIGGIPKKKFFLGIPYSAYEPLTSFKEAEVILEQMQEKGIGDIQLRYTGWFNGGINHNYPKGVSVDSKLGGAKGLQELQSYAQDKGITLYPDASFLQTFPEAKGLRKSQASRLITGKLAHTYPFDFSMLKLDVKQPSGYVVSPRVLPGVVDGFLGDYAALGVDGLSLRDLGSGLNSDFNAEDLVDRQRAEGIVKEQLERMSSSVPRLMVEGGNAYAAPFARHIVAAPMQSSGFNITDESIPFFQMVYHGYLQYAGTAWNMADDQDASLSLLKALETGSAPYYTWFYADPSAIKMTGFDRLYSADYRSWIDQAAGQYQALSSVLKSVQSQTIKEHKKLAAGVYQTTYEAGTAIIVNYNRAPVTVGGVTIDGRNYRVGGEQP</sequence>
<dbReference type="RefSeq" id="WP_209877856.1">
    <property type="nucleotide sequence ID" value="NZ_JAGGLV010000022.1"/>
</dbReference>
<comment type="caution">
    <text evidence="3">The sequence shown here is derived from an EMBL/GenBank/DDBJ whole genome shotgun (WGS) entry which is preliminary data.</text>
</comment>
<evidence type="ECO:0000256" key="2">
    <source>
        <dbReference type="SAM" id="SignalP"/>
    </source>
</evidence>
<reference evidence="3 4" key="1">
    <citation type="submission" date="2021-03" db="EMBL/GenBank/DDBJ databases">
        <title>Genomic Encyclopedia of Type Strains, Phase IV (KMG-IV): sequencing the most valuable type-strain genomes for metagenomic binning, comparative biology and taxonomic classification.</title>
        <authorList>
            <person name="Goeker M."/>
        </authorList>
    </citation>
    <scope>NUCLEOTIDE SEQUENCE [LARGE SCALE GENOMIC DNA]</scope>
    <source>
        <strain evidence="3 4">DSM 101953</strain>
    </source>
</reference>
<evidence type="ECO:0000313" key="4">
    <source>
        <dbReference type="Proteomes" id="UP000773462"/>
    </source>
</evidence>